<dbReference type="Pfam" id="PF18955">
    <property type="entry name" value="DUF5698"/>
    <property type="match status" value="1"/>
</dbReference>
<evidence type="ECO:0000313" key="3">
    <source>
        <dbReference type="EMBL" id="OHA70780.1"/>
    </source>
</evidence>
<dbReference type="InterPro" id="IPR044035">
    <property type="entry name" value="DUF5698"/>
</dbReference>
<dbReference type="EMBL" id="MHUB01000017">
    <property type="protein sequence ID" value="OHA70780.1"/>
    <property type="molecule type" value="Genomic_DNA"/>
</dbReference>
<comment type="caution">
    <text evidence="3">The sequence shown here is derived from an EMBL/GenBank/DDBJ whole genome shotgun (WGS) entry which is preliminary data.</text>
</comment>
<evidence type="ECO:0000256" key="1">
    <source>
        <dbReference type="SAM" id="Phobius"/>
    </source>
</evidence>
<dbReference type="Proteomes" id="UP000178613">
    <property type="component" value="Unassembled WGS sequence"/>
</dbReference>
<name>A0A1G2RD53_9BACT</name>
<evidence type="ECO:0000259" key="2">
    <source>
        <dbReference type="Pfam" id="PF18955"/>
    </source>
</evidence>
<sequence>MNTYLIIYFLVGILQDLLATLNIRFIASHKVWLAVVSAFLTVVVAMFVLYNILSDLDSQRSIPAIIAYAAGIAVGTFLAMKLRFESKK</sequence>
<keyword evidence="1" id="KW-0472">Membrane</keyword>
<keyword evidence="1" id="KW-0812">Transmembrane</keyword>
<dbReference type="AlphaFoldDB" id="A0A1G2RD53"/>
<proteinExistence type="predicted"/>
<reference evidence="3 4" key="1">
    <citation type="journal article" date="2016" name="Nat. Commun.">
        <title>Thousands of microbial genomes shed light on interconnected biogeochemical processes in an aquifer system.</title>
        <authorList>
            <person name="Anantharaman K."/>
            <person name="Brown C.T."/>
            <person name="Hug L.A."/>
            <person name="Sharon I."/>
            <person name="Castelle C.J."/>
            <person name="Probst A.J."/>
            <person name="Thomas B.C."/>
            <person name="Singh A."/>
            <person name="Wilkins M.J."/>
            <person name="Karaoz U."/>
            <person name="Brodie E.L."/>
            <person name="Williams K.H."/>
            <person name="Hubbard S.S."/>
            <person name="Banfield J.F."/>
        </authorList>
    </citation>
    <scope>NUCLEOTIDE SEQUENCE [LARGE SCALE GENOMIC DNA]</scope>
</reference>
<evidence type="ECO:0000313" key="4">
    <source>
        <dbReference type="Proteomes" id="UP000178613"/>
    </source>
</evidence>
<protein>
    <recommendedName>
        <fullName evidence="2">DUF5698 domain-containing protein</fullName>
    </recommendedName>
</protein>
<feature type="transmembrane region" description="Helical" evidence="1">
    <location>
        <begin position="65"/>
        <end position="84"/>
    </location>
</feature>
<accession>A0A1G2RD53</accession>
<feature type="domain" description="DUF5698" evidence="2">
    <location>
        <begin position="20"/>
        <end position="78"/>
    </location>
</feature>
<gene>
    <name evidence="3" type="ORF">A3D64_01800</name>
</gene>
<feature type="transmembrane region" description="Helical" evidence="1">
    <location>
        <begin position="6"/>
        <end position="25"/>
    </location>
</feature>
<feature type="transmembrane region" description="Helical" evidence="1">
    <location>
        <begin position="32"/>
        <end position="53"/>
    </location>
</feature>
<keyword evidence="1" id="KW-1133">Transmembrane helix</keyword>
<organism evidence="3 4">
    <name type="scientific">Candidatus Wildermuthbacteria bacterium RIFCSPHIGHO2_02_FULL_49_9</name>
    <dbReference type="NCBI Taxonomy" id="1802456"/>
    <lineage>
        <taxon>Bacteria</taxon>
        <taxon>Candidatus Wildermuthiibacteriota</taxon>
    </lineage>
</organism>